<comment type="caution">
    <text evidence="1">The sequence shown here is derived from an EMBL/GenBank/DDBJ whole genome shotgun (WGS) entry which is preliminary data.</text>
</comment>
<dbReference type="CDD" id="cd03801">
    <property type="entry name" value="GT4_PimA-like"/>
    <property type="match status" value="1"/>
</dbReference>
<organism evidence="1 2">
    <name type="scientific">Candidatus Defluviicoccus seviourii</name>
    <dbReference type="NCBI Taxonomy" id="2565273"/>
    <lineage>
        <taxon>Bacteria</taxon>
        <taxon>Pseudomonadati</taxon>
        <taxon>Pseudomonadota</taxon>
        <taxon>Alphaproteobacteria</taxon>
        <taxon>Rhodospirillales</taxon>
        <taxon>Rhodospirillaceae</taxon>
        <taxon>Defluviicoccus</taxon>
    </lineage>
</organism>
<reference evidence="1" key="1">
    <citation type="submission" date="2018-11" db="EMBL/GenBank/DDBJ databases">
        <authorList>
            <person name="Onetto C."/>
        </authorList>
    </citation>
    <scope>NUCLEOTIDE SEQUENCE [LARGE SCALE GENOMIC DNA]</scope>
</reference>
<name>A0A564WFK6_9PROT</name>
<keyword evidence="1" id="KW-0808">Transferase</keyword>
<dbReference type="GO" id="GO:0016757">
    <property type="term" value="F:glycosyltransferase activity"/>
    <property type="evidence" value="ECO:0007669"/>
    <property type="project" value="UniProtKB-KW"/>
</dbReference>
<dbReference type="PANTHER" id="PTHR12526">
    <property type="entry name" value="GLYCOSYLTRANSFERASE"/>
    <property type="match status" value="1"/>
</dbReference>
<gene>
    <name evidence="1" type="ORF">DF3PA_200025</name>
</gene>
<protein>
    <submittedName>
        <fullName evidence="1">Glycosyl transferase, group 1 family protein</fullName>
        <ecNumber evidence="1">2.4.1.-</ecNumber>
    </submittedName>
</protein>
<dbReference type="EC" id="2.4.1.-" evidence="1"/>
<evidence type="ECO:0000313" key="1">
    <source>
        <dbReference type="EMBL" id="VUX46343.1"/>
    </source>
</evidence>
<keyword evidence="1" id="KW-0328">Glycosyltransferase</keyword>
<proteinExistence type="predicted"/>
<keyword evidence="2" id="KW-1185">Reference proteome</keyword>
<dbReference type="PANTHER" id="PTHR12526:SF630">
    <property type="entry name" value="GLYCOSYLTRANSFERASE"/>
    <property type="match status" value="1"/>
</dbReference>
<dbReference type="SUPFAM" id="SSF53756">
    <property type="entry name" value="UDP-Glycosyltransferase/glycogen phosphorylase"/>
    <property type="match status" value="1"/>
</dbReference>
<accession>A0A564WFK6</accession>
<dbReference type="Pfam" id="PF13692">
    <property type="entry name" value="Glyco_trans_1_4"/>
    <property type="match status" value="1"/>
</dbReference>
<sequence>MAKMYEFFKHESRGSLKVLYLYAEVMSYTLATLRALADKDVELHVVHWDTRKLTPFEIGSIPGATFYPRSKMSLQHMQDLVRQISFNAVVVSGWVDKDYLSIARVLRRKNVAVVCGFDDQWHGDTKQQLAAVLGGIRFFHRYFSHAWVAGAPQYAYARRLGFDHREIIYDLYSADLNLFAEDYFRIHAEKENSYPHKFLFVGRLHEVKGIMSLVSAWKTIRHECRDWGVCMIGNGPLRDKLNGVSEGIVCKDFVQPGLLPNEVAAAGCLVLPSRSEPWGVVLHEFAAAGLPIICSDVCGAASAFVVDGWNGYTFRSLDADALAEKMLKIIETDDATLLEMGRRSHQLAGKITPETSAANLLSVAHR</sequence>
<dbReference type="EMBL" id="UXAT02000013">
    <property type="protein sequence ID" value="VUX46343.1"/>
    <property type="molecule type" value="Genomic_DNA"/>
</dbReference>
<dbReference type="Gene3D" id="3.40.50.2000">
    <property type="entry name" value="Glycogen Phosphorylase B"/>
    <property type="match status" value="2"/>
</dbReference>
<dbReference type="AlphaFoldDB" id="A0A564WFK6"/>
<evidence type="ECO:0000313" key="2">
    <source>
        <dbReference type="Proteomes" id="UP000326641"/>
    </source>
</evidence>
<dbReference type="Proteomes" id="UP000326641">
    <property type="component" value="Unassembled WGS sequence"/>
</dbReference>